<evidence type="ECO:0000313" key="4">
    <source>
        <dbReference type="EMBL" id="SFZ81925.1"/>
    </source>
</evidence>
<reference evidence="4 5" key="1">
    <citation type="submission" date="2016-11" db="EMBL/GenBank/DDBJ databases">
        <authorList>
            <person name="Jaros S."/>
            <person name="Januszkiewicz K."/>
            <person name="Wedrychowicz H."/>
        </authorList>
    </citation>
    <scope>NUCLEOTIDE SEQUENCE [LARGE SCALE GENOMIC DNA]</scope>
    <source>
        <strain evidence="4 5">ATCC 23634</strain>
    </source>
</reference>
<evidence type="ECO:0000256" key="2">
    <source>
        <dbReference type="SAM" id="MobiDB-lite"/>
    </source>
</evidence>
<dbReference type="GO" id="GO:0030163">
    <property type="term" value="P:protein catabolic process"/>
    <property type="evidence" value="ECO:0007669"/>
    <property type="project" value="InterPro"/>
</dbReference>
<dbReference type="Proteomes" id="UP000183447">
    <property type="component" value="Unassembled WGS sequence"/>
</dbReference>
<accession>A0A1K2HU51</accession>
<name>A0A1K2HU51_9HYPH</name>
<organism evidence="4 5">
    <name type="scientific">Devosia enhydra</name>
    <dbReference type="NCBI Taxonomy" id="665118"/>
    <lineage>
        <taxon>Bacteria</taxon>
        <taxon>Pseudomonadati</taxon>
        <taxon>Pseudomonadota</taxon>
        <taxon>Alphaproteobacteria</taxon>
        <taxon>Hyphomicrobiales</taxon>
        <taxon>Devosiaceae</taxon>
        <taxon>Devosia</taxon>
    </lineage>
</organism>
<comment type="subunit">
    <text evidence="1">Binds to the N-terminal domain of the chaperone ClpA.</text>
</comment>
<dbReference type="InterPro" id="IPR003769">
    <property type="entry name" value="ClpS_core"/>
</dbReference>
<dbReference type="STRING" id="665118.SAMN02983003_0781"/>
<dbReference type="GO" id="GO:0006508">
    <property type="term" value="P:proteolysis"/>
    <property type="evidence" value="ECO:0007669"/>
    <property type="project" value="UniProtKB-UniRule"/>
</dbReference>
<dbReference type="PANTHER" id="PTHR33473">
    <property type="entry name" value="ATP-DEPENDENT CLP PROTEASE ADAPTER PROTEIN CLPS1, CHLOROPLASTIC"/>
    <property type="match status" value="1"/>
</dbReference>
<evidence type="ECO:0000259" key="3">
    <source>
        <dbReference type="Pfam" id="PF02617"/>
    </source>
</evidence>
<dbReference type="InterPro" id="IPR014719">
    <property type="entry name" value="Ribosomal_bL12_C/ClpS-like"/>
</dbReference>
<dbReference type="HAMAP" id="MF_00302">
    <property type="entry name" value="ClpS"/>
    <property type="match status" value="1"/>
</dbReference>
<keyword evidence="4" id="KW-0645">Protease</keyword>
<keyword evidence="4" id="KW-0378">Hydrolase</keyword>
<feature type="region of interest" description="Disordered" evidence="2">
    <location>
        <begin position="1"/>
        <end position="46"/>
    </location>
</feature>
<comment type="similarity">
    <text evidence="1">Belongs to the ClpS family.</text>
</comment>
<dbReference type="InterPro" id="IPR022935">
    <property type="entry name" value="ClpS"/>
</dbReference>
<dbReference type="NCBIfam" id="NF000669">
    <property type="entry name" value="PRK00033.1-2"/>
    <property type="match status" value="1"/>
</dbReference>
<dbReference type="PANTHER" id="PTHR33473:SF19">
    <property type="entry name" value="ATP-DEPENDENT CLP PROTEASE ADAPTER PROTEIN CLPS"/>
    <property type="match status" value="1"/>
</dbReference>
<dbReference type="NCBIfam" id="NF000672">
    <property type="entry name" value="PRK00033.1-5"/>
    <property type="match status" value="1"/>
</dbReference>
<dbReference type="GO" id="GO:0008233">
    <property type="term" value="F:peptidase activity"/>
    <property type="evidence" value="ECO:0007669"/>
    <property type="project" value="UniProtKB-KW"/>
</dbReference>
<protein>
    <recommendedName>
        <fullName evidence="1">ATP-dependent Clp protease adapter protein ClpS</fullName>
    </recommendedName>
</protein>
<dbReference type="EMBL" id="FPKU01000001">
    <property type="protein sequence ID" value="SFZ81925.1"/>
    <property type="molecule type" value="Genomic_DNA"/>
</dbReference>
<dbReference type="Gene3D" id="3.30.1390.10">
    <property type="match status" value="1"/>
</dbReference>
<evidence type="ECO:0000313" key="5">
    <source>
        <dbReference type="Proteomes" id="UP000183447"/>
    </source>
</evidence>
<dbReference type="AlphaFoldDB" id="A0A1K2HU51"/>
<sequence>MLPHAATPDHAPVMRLVSGPDEPGRGGNGGDHSDRETGTVTKVRPKTKRPSLYRVLLLNDDYTPMEFVVMVLQDVFNKSREDAMAIMLHVHTQGVGECGVYPYEVAETKVTRVMDAARKNQHPLQCVMEKQ</sequence>
<dbReference type="FunFam" id="3.30.1390.10:FF:000002">
    <property type="entry name" value="ATP-dependent Clp protease adapter protein ClpS"/>
    <property type="match status" value="1"/>
</dbReference>
<gene>
    <name evidence="1" type="primary">clpS</name>
    <name evidence="4" type="ORF">SAMN02983003_0781</name>
</gene>
<evidence type="ECO:0000256" key="1">
    <source>
        <dbReference type="HAMAP-Rule" id="MF_00302"/>
    </source>
</evidence>
<proteinExistence type="inferred from homology"/>
<dbReference type="SUPFAM" id="SSF54736">
    <property type="entry name" value="ClpS-like"/>
    <property type="match status" value="1"/>
</dbReference>
<dbReference type="Pfam" id="PF02617">
    <property type="entry name" value="ClpS"/>
    <property type="match status" value="1"/>
</dbReference>
<keyword evidence="5" id="KW-1185">Reference proteome</keyword>
<feature type="domain" description="Adaptor protein ClpS core" evidence="3">
    <location>
        <begin position="48"/>
        <end position="126"/>
    </location>
</feature>
<comment type="function">
    <text evidence="1">Involved in the modulation of the specificity of the ClpAP-mediated ATP-dependent protein degradation.</text>
</comment>